<gene>
    <name evidence="1" type="ORF">A0O28_0032850</name>
</gene>
<accession>A0A1T3CM53</accession>
<dbReference type="Proteomes" id="UP000191004">
    <property type="component" value="Unassembled WGS sequence"/>
</dbReference>
<dbReference type="EMBL" id="LVVK01000013">
    <property type="protein sequence ID" value="OPB42168.1"/>
    <property type="molecule type" value="Genomic_DNA"/>
</dbReference>
<evidence type="ECO:0000313" key="2">
    <source>
        <dbReference type="Proteomes" id="UP000191004"/>
    </source>
</evidence>
<proteinExistence type="predicted"/>
<protein>
    <submittedName>
        <fullName evidence="1">Uncharacterized protein</fullName>
    </submittedName>
</protein>
<comment type="caution">
    <text evidence="1">The sequence shown here is derived from an EMBL/GenBank/DDBJ whole genome shotgun (WGS) entry which is preliminary data.</text>
</comment>
<sequence length="123" mass="14071">MEKLKDSFEADEPGCYNLVWTTIPNIWSFSSFHLIRKVSFSTPMAEASSPSAPAASNASKRLREDGEAIKSRLLDQHFHITRYVDPLVPRKTSDPQNWPRGVTPEMEQKWLAIIKEHRSTKTT</sequence>
<evidence type="ECO:0000313" key="1">
    <source>
        <dbReference type="EMBL" id="OPB42168.1"/>
    </source>
</evidence>
<reference evidence="1 2" key="1">
    <citation type="submission" date="2016-04" db="EMBL/GenBank/DDBJ databases">
        <title>Multiple horizontal gene transfer events from other fungi enriched the ability of the initially mycotrophic fungus Trichoderma (Ascomycota) to feed on dead plant biomass.</title>
        <authorList>
            <person name="Atanasova L."/>
            <person name="Chenthamara K."/>
            <person name="Zhang J."/>
            <person name="Grujic M."/>
            <person name="Henrissat B."/>
            <person name="Kuo A."/>
            <person name="Aertz A."/>
            <person name="Salamov A."/>
            <person name="Lipzen A."/>
            <person name="Labutti K."/>
            <person name="Barry K."/>
            <person name="Miao Y."/>
            <person name="Rahimi M.J."/>
            <person name="Shen Q."/>
            <person name="Grigoriev I.V."/>
            <person name="Kubicek C.P."/>
            <person name="Druzhinina I.S."/>
        </authorList>
    </citation>
    <scope>NUCLEOTIDE SEQUENCE [LARGE SCALE GENOMIC DNA]</scope>
    <source>
        <strain evidence="1 2">NJAU 4742</strain>
    </source>
</reference>
<organism evidence="1 2">
    <name type="scientific">Trichoderma guizhouense</name>
    <dbReference type="NCBI Taxonomy" id="1491466"/>
    <lineage>
        <taxon>Eukaryota</taxon>
        <taxon>Fungi</taxon>
        <taxon>Dikarya</taxon>
        <taxon>Ascomycota</taxon>
        <taxon>Pezizomycotina</taxon>
        <taxon>Sordariomycetes</taxon>
        <taxon>Hypocreomycetidae</taxon>
        <taxon>Hypocreales</taxon>
        <taxon>Hypocreaceae</taxon>
        <taxon>Trichoderma</taxon>
    </lineage>
</organism>
<keyword evidence="2" id="KW-1185">Reference proteome</keyword>
<dbReference type="OrthoDB" id="5121433at2759"/>
<dbReference type="AlphaFoldDB" id="A0A1T3CM53"/>
<name>A0A1T3CM53_9HYPO</name>